<name>A0A0H5DQW9_9BACT</name>
<gene>
    <name evidence="3" type="ORF">ELAC_1170</name>
</gene>
<evidence type="ECO:0000313" key="4">
    <source>
        <dbReference type="Proteomes" id="UP000220251"/>
    </source>
</evidence>
<dbReference type="OrthoDB" id="19143at2"/>
<reference evidence="4" key="1">
    <citation type="submission" date="2015-06" db="EMBL/GenBank/DDBJ databases">
        <authorList>
            <person name="Bertelli C."/>
        </authorList>
    </citation>
    <scope>NUCLEOTIDE SEQUENCE [LARGE SCALE GENOMIC DNA]</scope>
    <source>
        <strain evidence="4">CRIB-30</strain>
    </source>
</reference>
<keyword evidence="1" id="KW-0175">Coiled coil</keyword>
<dbReference type="EMBL" id="CWGJ01000012">
    <property type="protein sequence ID" value="CRX38513.1"/>
    <property type="molecule type" value="Genomic_DNA"/>
</dbReference>
<feature type="compositionally biased region" description="Basic and acidic residues" evidence="2">
    <location>
        <begin position="58"/>
        <end position="70"/>
    </location>
</feature>
<feature type="region of interest" description="Disordered" evidence="2">
    <location>
        <begin position="20"/>
        <end position="70"/>
    </location>
</feature>
<organism evidence="3 4">
    <name type="scientific">Estrella lausannensis</name>
    <dbReference type="NCBI Taxonomy" id="483423"/>
    <lineage>
        <taxon>Bacteria</taxon>
        <taxon>Pseudomonadati</taxon>
        <taxon>Chlamydiota</taxon>
        <taxon>Chlamydiia</taxon>
        <taxon>Parachlamydiales</taxon>
        <taxon>Candidatus Criblamydiaceae</taxon>
        <taxon>Estrella</taxon>
    </lineage>
</organism>
<feature type="coiled-coil region" evidence="1">
    <location>
        <begin position="522"/>
        <end position="594"/>
    </location>
</feature>
<accession>A0A0H5DQW9</accession>
<evidence type="ECO:0000256" key="2">
    <source>
        <dbReference type="SAM" id="MobiDB-lite"/>
    </source>
</evidence>
<protein>
    <submittedName>
        <fullName evidence="3">Uncharacterized protein</fullName>
    </submittedName>
</protein>
<feature type="compositionally biased region" description="Basic and acidic residues" evidence="2">
    <location>
        <begin position="24"/>
        <end position="49"/>
    </location>
</feature>
<proteinExistence type="predicted"/>
<evidence type="ECO:0000256" key="1">
    <source>
        <dbReference type="SAM" id="Coils"/>
    </source>
</evidence>
<keyword evidence="4" id="KW-1185">Reference proteome</keyword>
<dbReference type="AlphaFoldDB" id="A0A0H5DQW9"/>
<dbReference type="Proteomes" id="UP000220251">
    <property type="component" value="Unassembled WGS sequence"/>
</dbReference>
<sequence>MTHLDHLEIEDREKLAAEQACQAKKLDSSSQEELKREESATESHTKEQEELNSDPEECPMKEQEDHHKAEGGQLCEAAKKEQAALASLESPDQKLQVIIEKMEAALSQGGTPNFKLFWDLRKICLEIFKENVTPAQRAVSWARYRELSKEAKKLKDLFDEQSAFAVEQIDIAVKALEADLDTFAEHVEKTAEVDLGAIPKSFESKRDAYASIQKKLSLLNAHAARVNTLRKELIKTEMRIKHKNNFFERLSKVGDKIFPQRKELIKEVSDKFEEDVSAFVDMFFGGKKEHIPTYYLRDDIKHLQNLAKILTLNSQAFSETRNKLSQCWDHLKKMDKDRKKEIQSKRESVKKSTEESLSKIEAISLTFKESQISPAECLDKAEEVFKELRSLDLGKDELKMIKEKLSSLKKEAQDKIREKQDEKMRHEREKALKHQEAVSEVVKAVQNAFETKETQTTEELKTAVEMLKEQVKDVIGASQKEAQDAMKKLRMLGDYISEMEEDSLLQLSGEGGDSLKALREVLEQKRKRRSEIKAGMEKLRKEAGVSGFDIEKALAQQEQIHIEKERLEKADRAIEELEEKIEGLKAKLRQDKAK</sequence>
<feature type="coiled-coil region" evidence="1">
    <location>
        <begin position="391"/>
        <end position="436"/>
    </location>
</feature>
<evidence type="ECO:0000313" key="3">
    <source>
        <dbReference type="EMBL" id="CRX38513.1"/>
    </source>
</evidence>
<dbReference type="RefSeq" id="WP_143406452.1">
    <property type="nucleotide sequence ID" value="NZ_CWGJ01000012.1"/>
</dbReference>